<comment type="similarity">
    <text evidence="1 4">Belongs to the glycosyl hydrolase 28 family.</text>
</comment>
<evidence type="ECO:0000256" key="4">
    <source>
        <dbReference type="RuleBase" id="RU361169"/>
    </source>
</evidence>
<dbReference type="InterPro" id="IPR000743">
    <property type="entry name" value="Glyco_hydro_28"/>
</dbReference>
<protein>
    <submittedName>
        <fullName evidence="6">Glycoside hydrolase family 28 protein</fullName>
        <ecNumber evidence="6">3.2.1.-</ecNumber>
    </submittedName>
</protein>
<dbReference type="PROSITE" id="PS51318">
    <property type="entry name" value="TAT"/>
    <property type="match status" value="1"/>
</dbReference>
<evidence type="ECO:0000256" key="3">
    <source>
        <dbReference type="ARBA" id="ARBA00023295"/>
    </source>
</evidence>
<sequence>MRVDRRGFVAAAGIAGGLALAIPREASARGKPAPRVAPPTAPRLPGSGLRIDPREFGARADGRTKDTAAIQQALDRCAVLGGGEVVLSGGTFLTGAIRIGSSTTLSLAQDALLRGSDDLADYPVTQVRWEGRWIPGYIGLVSAQGARDVRLVGKGRIVASRAIRGRVAASGLRHPALLEFVDVQRLAVAGLTTEQNDMWSIHPVYCEDVLFEGLVVHGGADGIDVDSCRRVAIARCTFDTADDCISLKSGRGLEGHALARPTEDVAIADCTFTDRRWACIGIGSETSGGIRRVSVDRCRFLSAYTFSIYIKSRPGRGAFIEDIAMRDLEVGSAGDGFLRLNFLDSGKQDPFPVPGDEGIPQVRRLSFERVRVADVPTLVQATSIHPAKPVEGFVLRAITGAAERGIFLANMRDVVLESVAVTVRSGAALSTANVTGRGLAGAAALEPTPAPPPVAPDPVPYRLGMTGTPN</sequence>
<feature type="region of interest" description="Disordered" evidence="5">
    <location>
        <begin position="445"/>
        <end position="470"/>
    </location>
</feature>
<dbReference type="PANTHER" id="PTHR31339">
    <property type="entry name" value="PECTIN LYASE-RELATED"/>
    <property type="match status" value="1"/>
</dbReference>
<keyword evidence="7" id="KW-1185">Reference proteome</keyword>
<evidence type="ECO:0000313" key="7">
    <source>
        <dbReference type="Proteomes" id="UP001589798"/>
    </source>
</evidence>
<feature type="compositionally biased region" description="Pro residues" evidence="5">
    <location>
        <begin position="448"/>
        <end position="459"/>
    </location>
</feature>
<evidence type="ECO:0000256" key="1">
    <source>
        <dbReference type="ARBA" id="ARBA00008834"/>
    </source>
</evidence>
<dbReference type="InterPro" id="IPR006626">
    <property type="entry name" value="PbH1"/>
</dbReference>
<name>A0ABV6CZK4_9SPHN</name>
<dbReference type="Pfam" id="PF00295">
    <property type="entry name" value="Glyco_hydro_28"/>
    <property type="match status" value="1"/>
</dbReference>
<accession>A0ABV6CZK4</accession>
<reference evidence="6 7" key="1">
    <citation type="submission" date="2024-09" db="EMBL/GenBank/DDBJ databases">
        <authorList>
            <person name="Sun Q."/>
            <person name="Mori K."/>
        </authorList>
    </citation>
    <scope>NUCLEOTIDE SEQUENCE [LARGE SCALE GENOMIC DNA]</scope>
    <source>
        <strain evidence="6 7">CCM 7706</strain>
    </source>
</reference>
<dbReference type="RefSeq" id="WP_379488553.1">
    <property type="nucleotide sequence ID" value="NZ_JBHLWK010000020.1"/>
</dbReference>
<organism evidence="6 7">
    <name type="scientific">Novosphingobium soli</name>
    <dbReference type="NCBI Taxonomy" id="574956"/>
    <lineage>
        <taxon>Bacteria</taxon>
        <taxon>Pseudomonadati</taxon>
        <taxon>Pseudomonadota</taxon>
        <taxon>Alphaproteobacteria</taxon>
        <taxon>Sphingomonadales</taxon>
        <taxon>Sphingomonadaceae</taxon>
        <taxon>Novosphingobium</taxon>
    </lineage>
</organism>
<dbReference type="SUPFAM" id="SSF51126">
    <property type="entry name" value="Pectin lyase-like"/>
    <property type="match status" value="1"/>
</dbReference>
<evidence type="ECO:0000256" key="5">
    <source>
        <dbReference type="SAM" id="MobiDB-lite"/>
    </source>
</evidence>
<dbReference type="Proteomes" id="UP001589798">
    <property type="component" value="Unassembled WGS sequence"/>
</dbReference>
<evidence type="ECO:0000313" key="6">
    <source>
        <dbReference type="EMBL" id="MFC0205820.1"/>
    </source>
</evidence>
<dbReference type="EMBL" id="JBHLWK010000020">
    <property type="protein sequence ID" value="MFC0205820.1"/>
    <property type="molecule type" value="Genomic_DNA"/>
</dbReference>
<dbReference type="InterPro" id="IPR006311">
    <property type="entry name" value="TAT_signal"/>
</dbReference>
<dbReference type="GO" id="GO:0016798">
    <property type="term" value="F:hydrolase activity, acting on glycosyl bonds"/>
    <property type="evidence" value="ECO:0007669"/>
    <property type="project" value="UniProtKB-KW"/>
</dbReference>
<keyword evidence="3 4" id="KW-0326">Glycosidase</keyword>
<dbReference type="EC" id="3.2.1.-" evidence="6"/>
<dbReference type="InterPro" id="IPR012334">
    <property type="entry name" value="Pectin_lyas_fold"/>
</dbReference>
<dbReference type="Gene3D" id="2.160.20.10">
    <property type="entry name" value="Single-stranded right-handed beta-helix, Pectin lyase-like"/>
    <property type="match status" value="1"/>
</dbReference>
<dbReference type="InterPro" id="IPR051801">
    <property type="entry name" value="GH28_Enzymes"/>
</dbReference>
<gene>
    <name evidence="6" type="ORF">ACFFJC_16260</name>
</gene>
<feature type="region of interest" description="Disordered" evidence="5">
    <location>
        <begin position="27"/>
        <end position="46"/>
    </location>
</feature>
<comment type="caution">
    <text evidence="6">The sequence shown here is derived from an EMBL/GenBank/DDBJ whole genome shotgun (WGS) entry which is preliminary data.</text>
</comment>
<dbReference type="SMART" id="SM00710">
    <property type="entry name" value="PbH1"/>
    <property type="match status" value="4"/>
</dbReference>
<keyword evidence="2 4" id="KW-0378">Hydrolase</keyword>
<dbReference type="PANTHER" id="PTHR31339:SF9">
    <property type="entry name" value="PLASMIN AND FIBRONECTIN-BINDING PROTEIN A"/>
    <property type="match status" value="1"/>
</dbReference>
<evidence type="ECO:0000256" key="2">
    <source>
        <dbReference type="ARBA" id="ARBA00022801"/>
    </source>
</evidence>
<proteinExistence type="inferred from homology"/>
<dbReference type="InterPro" id="IPR011050">
    <property type="entry name" value="Pectin_lyase_fold/virulence"/>
</dbReference>